<dbReference type="Gene3D" id="2.60.120.10">
    <property type="entry name" value="Jelly Rolls"/>
    <property type="match status" value="1"/>
</dbReference>
<evidence type="ECO:0000313" key="5">
    <source>
        <dbReference type="EMBL" id="NBD27534.1"/>
    </source>
</evidence>
<dbReference type="Pfam" id="PF02311">
    <property type="entry name" value="AraC_binding"/>
    <property type="match status" value="1"/>
</dbReference>
<dbReference type="PRINTS" id="PR00032">
    <property type="entry name" value="HTHARAC"/>
</dbReference>
<dbReference type="Pfam" id="PF12833">
    <property type="entry name" value="HTH_18"/>
    <property type="match status" value="1"/>
</dbReference>
<dbReference type="Gene3D" id="1.10.10.60">
    <property type="entry name" value="Homeodomain-like"/>
    <property type="match status" value="2"/>
</dbReference>
<keyword evidence="2" id="KW-0238">DNA-binding</keyword>
<dbReference type="PANTHER" id="PTHR43280:SF2">
    <property type="entry name" value="HTH-TYPE TRANSCRIPTIONAL REGULATOR EXSA"/>
    <property type="match status" value="1"/>
</dbReference>
<evidence type="ECO:0000256" key="2">
    <source>
        <dbReference type="ARBA" id="ARBA00023125"/>
    </source>
</evidence>
<dbReference type="RefSeq" id="WP_161746556.1">
    <property type="nucleotide sequence ID" value="NZ_JAAAMV010000028.1"/>
</dbReference>
<feature type="domain" description="HTH araC/xylS-type" evidence="4">
    <location>
        <begin position="205"/>
        <end position="303"/>
    </location>
</feature>
<accession>A0ABW9XXW9</accession>
<dbReference type="SUPFAM" id="SSF46689">
    <property type="entry name" value="Homeodomain-like"/>
    <property type="match status" value="2"/>
</dbReference>
<sequence length="312" mass="35137">MKERPNEPGAADMPRFFRGERLLPYASLIDNPMPVFVNRVQESFELRMHAHDFIEICLVAEGAGVHYIDTAQLPVARGDLFFIPVGIAHVFRPAAKGRPLALYNCILTAEQLGKLLQAVQAEEEITAFYRELGNGQAWFHLHDRGEAARQLFQRLHLEFTARRAGFAAALSALTVELLILLYRQRTEQPPLRHAASDEPVSSSMQELLAYIRANCAAELHAADMAARLGIGERQFQRTFKRATGVTFLGYVQSARIDLSCRLLLETKDAVGHIAVRSGYQDTKFFNRLFKRKTGVTPSEYRASLHSRQSIDN</sequence>
<dbReference type="InterPro" id="IPR014710">
    <property type="entry name" value="RmlC-like_jellyroll"/>
</dbReference>
<keyword evidence="1" id="KW-0805">Transcription regulation</keyword>
<dbReference type="InterPro" id="IPR037923">
    <property type="entry name" value="HTH-like"/>
</dbReference>
<dbReference type="SMART" id="SM00342">
    <property type="entry name" value="HTH_ARAC"/>
    <property type="match status" value="1"/>
</dbReference>
<dbReference type="EMBL" id="JAAAMV010000028">
    <property type="protein sequence ID" value="NBD27534.1"/>
    <property type="molecule type" value="Genomic_DNA"/>
</dbReference>
<comment type="caution">
    <text evidence="5">The sequence shown here is derived from an EMBL/GenBank/DDBJ whole genome shotgun (WGS) entry which is preliminary data.</text>
</comment>
<keyword evidence="3" id="KW-0804">Transcription</keyword>
<evidence type="ECO:0000256" key="3">
    <source>
        <dbReference type="ARBA" id="ARBA00023163"/>
    </source>
</evidence>
<dbReference type="PANTHER" id="PTHR43280">
    <property type="entry name" value="ARAC-FAMILY TRANSCRIPTIONAL REGULATOR"/>
    <property type="match status" value="1"/>
</dbReference>
<dbReference type="SUPFAM" id="SSF51215">
    <property type="entry name" value="Regulatory protein AraC"/>
    <property type="match status" value="1"/>
</dbReference>
<dbReference type="InterPro" id="IPR003313">
    <property type="entry name" value="AraC-bd"/>
</dbReference>
<evidence type="ECO:0000256" key="1">
    <source>
        <dbReference type="ARBA" id="ARBA00023015"/>
    </source>
</evidence>
<dbReference type="InterPro" id="IPR018060">
    <property type="entry name" value="HTH_AraC"/>
</dbReference>
<dbReference type="PROSITE" id="PS01124">
    <property type="entry name" value="HTH_ARAC_FAMILY_2"/>
    <property type="match status" value="1"/>
</dbReference>
<evidence type="ECO:0000259" key="4">
    <source>
        <dbReference type="PROSITE" id="PS01124"/>
    </source>
</evidence>
<evidence type="ECO:0000313" key="6">
    <source>
        <dbReference type="Proteomes" id="UP000665561"/>
    </source>
</evidence>
<name>A0ABW9XXW9_9BACL</name>
<keyword evidence="6" id="KW-1185">Reference proteome</keyword>
<gene>
    <name evidence="5" type="ORF">GT019_26985</name>
</gene>
<proteinExistence type="predicted"/>
<reference evidence="5 6" key="1">
    <citation type="submission" date="2020-01" db="EMBL/GenBank/DDBJ databases">
        <title>Paenibacillus soybeanensis sp. nov. isolated from the nodules of soybean (Glycine max(L.) Merr).</title>
        <authorList>
            <person name="Wang H."/>
        </authorList>
    </citation>
    <scope>NUCLEOTIDE SEQUENCE [LARGE SCALE GENOMIC DNA]</scope>
    <source>
        <strain evidence="5 6">T1</strain>
    </source>
</reference>
<dbReference type="Proteomes" id="UP000665561">
    <property type="component" value="Unassembled WGS sequence"/>
</dbReference>
<dbReference type="InterPro" id="IPR009057">
    <property type="entry name" value="Homeodomain-like_sf"/>
</dbReference>
<organism evidence="5 6">
    <name type="scientific">Paenibacillus glycinis</name>
    <dbReference type="NCBI Taxonomy" id="2697035"/>
    <lineage>
        <taxon>Bacteria</taxon>
        <taxon>Bacillati</taxon>
        <taxon>Bacillota</taxon>
        <taxon>Bacilli</taxon>
        <taxon>Bacillales</taxon>
        <taxon>Paenibacillaceae</taxon>
        <taxon>Paenibacillus</taxon>
    </lineage>
</organism>
<dbReference type="InterPro" id="IPR020449">
    <property type="entry name" value="Tscrpt_reg_AraC-type_HTH"/>
</dbReference>
<protein>
    <submittedName>
        <fullName evidence="5">Helix-turn-helix domain-containing protein</fullName>
    </submittedName>
</protein>